<dbReference type="InterPro" id="IPR024453">
    <property type="entry name" value="Peptidase_C92"/>
</dbReference>
<organism evidence="1 2">
    <name type="scientific">Polluticaenibacter yanchengensis</name>
    <dbReference type="NCBI Taxonomy" id="3014562"/>
    <lineage>
        <taxon>Bacteria</taxon>
        <taxon>Pseudomonadati</taxon>
        <taxon>Bacteroidota</taxon>
        <taxon>Chitinophagia</taxon>
        <taxon>Chitinophagales</taxon>
        <taxon>Chitinophagaceae</taxon>
        <taxon>Polluticaenibacter</taxon>
    </lineage>
</organism>
<dbReference type="Gene3D" id="3.90.1720.10">
    <property type="entry name" value="endopeptidase domain like (from Nostoc punctiforme)"/>
    <property type="match status" value="1"/>
</dbReference>
<accession>A0ABT4UG37</accession>
<proteinExistence type="predicted"/>
<gene>
    <name evidence="1" type="ORF">O3P16_02970</name>
</gene>
<reference evidence="1 2" key="1">
    <citation type="submission" date="2022-12" db="EMBL/GenBank/DDBJ databases">
        <title>Chitinophagaceae gen. sp. nov., a new member of the family Chitinophagaceae, isolated from soil in a chemical factory.</title>
        <authorList>
            <person name="Ke Z."/>
        </authorList>
    </citation>
    <scope>NUCLEOTIDE SEQUENCE [LARGE SCALE GENOMIC DNA]</scope>
    <source>
        <strain evidence="1 2">LY-5</strain>
    </source>
</reference>
<dbReference type="Pfam" id="PF05708">
    <property type="entry name" value="Peptidase_C92"/>
    <property type="match status" value="1"/>
</dbReference>
<dbReference type="RefSeq" id="WP_407030084.1">
    <property type="nucleotide sequence ID" value="NZ_JAQGEF010000002.1"/>
</dbReference>
<evidence type="ECO:0000313" key="1">
    <source>
        <dbReference type="EMBL" id="MDA3613756.1"/>
    </source>
</evidence>
<dbReference type="EMBL" id="JAQGEF010000002">
    <property type="protein sequence ID" value="MDA3613756.1"/>
    <property type="molecule type" value="Genomic_DNA"/>
</dbReference>
<evidence type="ECO:0000313" key="2">
    <source>
        <dbReference type="Proteomes" id="UP001210231"/>
    </source>
</evidence>
<dbReference type="InterPro" id="IPR038765">
    <property type="entry name" value="Papain-like_cys_pep_sf"/>
</dbReference>
<sequence length="219" mass="24928">MKLKSIVLLELFILFILSINSSAQKIQYSALKSGDIIFQNLDCGPTCDAIEAVTRSYKNMSFSHIGLIVKQNDSLKVIEAIGSKVQYTDLYQFMSRTKNAHAIARPKTNKKFDLEKALRFANAQVGVPYDDEFIYNNNKYYCSELIYDAFMKGNNNKPFFKLEPMTFKPLGSDTFFEVWTDYYKKLGISIPEGALGINPGGISRSKRIKYLCDNCEVIK</sequence>
<name>A0ABT4UG37_9BACT</name>
<dbReference type="Proteomes" id="UP001210231">
    <property type="component" value="Unassembled WGS sequence"/>
</dbReference>
<dbReference type="SUPFAM" id="SSF54001">
    <property type="entry name" value="Cysteine proteinases"/>
    <property type="match status" value="1"/>
</dbReference>
<keyword evidence="2" id="KW-1185">Reference proteome</keyword>
<comment type="caution">
    <text evidence="1">The sequence shown here is derived from an EMBL/GenBank/DDBJ whole genome shotgun (WGS) entry which is preliminary data.</text>
</comment>
<protein>
    <submittedName>
        <fullName evidence="1">YiiX/YebB-like N1pC/P60 family cysteine hydrolase</fullName>
    </submittedName>
</protein>